<comment type="similarity">
    <text evidence="1">Belongs to the 'GDSL' lipolytic enzyme family.</text>
</comment>
<gene>
    <name evidence="2" type="ORF">KK1_048504</name>
</gene>
<dbReference type="OMA" id="TENQWAD"/>
<dbReference type="InterPro" id="IPR001087">
    <property type="entry name" value="GDSL"/>
</dbReference>
<dbReference type="Gramene" id="C.cajan_46562.t">
    <property type="protein sequence ID" value="C.cajan_46562.t"/>
    <property type="gene ID" value="C.cajan_46562"/>
</dbReference>
<dbReference type="PANTHER" id="PTHR45642:SF52">
    <property type="entry name" value="GDSL-LIKE LIPASE_ACYLHYDROLASE"/>
    <property type="match status" value="1"/>
</dbReference>
<reference evidence="2" key="1">
    <citation type="journal article" date="2012" name="Nat. Biotechnol.">
        <title>Draft genome sequence of pigeonpea (Cajanus cajan), an orphan legume crop of resource-poor farmers.</title>
        <authorList>
            <person name="Varshney R.K."/>
            <person name="Chen W."/>
            <person name="Li Y."/>
            <person name="Bharti A.K."/>
            <person name="Saxena R.K."/>
            <person name="Schlueter J.A."/>
            <person name="Donoghue M.T."/>
            <person name="Azam S."/>
            <person name="Fan G."/>
            <person name="Whaley A.M."/>
            <person name="Farmer A.D."/>
            <person name="Sheridan J."/>
            <person name="Iwata A."/>
            <person name="Tuteja R."/>
            <person name="Penmetsa R.V."/>
            <person name="Wu W."/>
            <person name="Upadhyaya H.D."/>
            <person name="Yang S.P."/>
            <person name="Shah T."/>
            <person name="Saxena K.B."/>
            <person name="Michael T."/>
            <person name="McCombie W.R."/>
            <person name="Yang B."/>
            <person name="Zhang G."/>
            <person name="Yang H."/>
            <person name="Wang J."/>
            <person name="Spillane C."/>
            <person name="Cook D.R."/>
            <person name="May G.D."/>
            <person name="Xu X."/>
            <person name="Jackson S.A."/>
        </authorList>
    </citation>
    <scope>NUCLEOTIDE SEQUENCE [LARGE SCALE GENOMIC DNA]</scope>
</reference>
<dbReference type="InterPro" id="IPR008265">
    <property type="entry name" value="Lipase_GDSL_AS"/>
</dbReference>
<evidence type="ECO:0000313" key="2">
    <source>
        <dbReference type="EMBL" id="KYP31292.1"/>
    </source>
</evidence>
<evidence type="ECO:0000256" key="1">
    <source>
        <dbReference type="ARBA" id="ARBA00008668"/>
    </source>
</evidence>
<dbReference type="AlphaFoldDB" id="A0A151QM08"/>
<proteinExistence type="inferred from homology"/>
<dbReference type="Proteomes" id="UP000075243">
    <property type="component" value="Unassembled WGS sequence"/>
</dbReference>
<dbReference type="InterPro" id="IPR050592">
    <property type="entry name" value="GDSL_lipolytic_enzyme"/>
</dbReference>
<protein>
    <submittedName>
        <fullName evidence="2">GDSL esterase/lipase EXL3</fullName>
    </submittedName>
</protein>
<dbReference type="GO" id="GO:0016298">
    <property type="term" value="F:lipase activity"/>
    <property type="evidence" value="ECO:0007669"/>
    <property type="project" value="InterPro"/>
</dbReference>
<dbReference type="PANTHER" id="PTHR45642">
    <property type="entry name" value="GDSL ESTERASE/LIPASE EXL3"/>
    <property type="match status" value="1"/>
</dbReference>
<accession>A0A151QM08</accession>
<name>A0A151QM08_CAJCA</name>
<dbReference type="CDD" id="cd01837">
    <property type="entry name" value="SGNH_plant_lipase_like"/>
    <property type="match status" value="1"/>
</dbReference>
<dbReference type="InterPro" id="IPR035669">
    <property type="entry name" value="SGNH_plant_lipase-like"/>
</dbReference>
<dbReference type="SUPFAM" id="SSF52266">
    <property type="entry name" value="SGNH hydrolase"/>
    <property type="match status" value="1"/>
</dbReference>
<dbReference type="OrthoDB" id="1600564at2759"/>
<sequence length="338" mass="36222">MIRFPEAVAQNETIPALFAFGDSILDTGNNNNLQTLVKSNAPPYGRNFPGGKPTGRFCDGKIPTDLIATALGIKETVPAYLSANLRSQELSTGVCFASAGSGIDDLTAQIQGVISQPAQLKMFQEYIGKLKAVVGQQRATDIISKSLYLVSAGNNDIAITYSQILAPTQPFPLYASRLISTTSNFLESLYELGARRVWVLSTLPLGCLPGARTAAGGLLRDCAILENQLAQSFNGQLSTAVNSIGATLSNYDIRFIDVYTPLFNLIQNPQSGEFDDVADACCGTGASKISGICNLLNVCPNPSKYVFWDFAHPTERAYQLIVSSVLRSHANNVSSLSH</sequence>
<dbReference type="Pfam" id="PF00657">
    <property type="entry name" value="Lipase_GDSL"/>
    <property type="match status" value="1"/>
</dbReference>
<keyword evidence="3" id="KW-1185">Reference proteome</keyword>
<dbReference type="GO" id="GO:0006629">
    <property type="term" value="P:lipid metabolic process"/>
    <property type="evidence" value="ECO:0007669"/>
    <property type="project" value="InterPro"/>
</dbReference>
<dbReference type="EMBL" id="KQ486160">
    <property type="protein sequence ID" value="KYP31292.1"/>
    <property type="molecule type" value="Genomic_DNA"/>
</dbReference>
<dbReference type="Gene3D" id="3.40.50.1110">
    <property type="entry name" value="SGNH hydrolase"/>
    <property type="match status" value="1"/>
</dbReference>
<dbReference type="PROSITE" id="PS01098">
    <property type="entry name" value="LIPASE_GDSL_SER"/>
    <property type="match status" value="1"/>
</dbReference>
<dbReference type="GO" id="GO:0005576">
    <property type="term" value="C:extracellular region"/>
    <property type="evidence" value="ECO:0007669"/>
    <property type="project" value="TreeGrafter"/>
</dbReference>
<dbReference type="InterPro" id="IPR036514">
    <property type="entry name" value="SGNH_hydro_sf"/>
</dbReference>
<evidence type="ECO:0000313" key="3">
    <source>
        <dbReference type="Proteomes" id="UP000075243"/>
    </source>
</evidence>
<organism evidence="2 3">
    <name type="scientific">Cajanus cajan</name>
    <name type="common">Pigeon pea</name>
    <name type="synonym">Cajanus indicus</name>
    <dbReference type="NCBI Taxonomy" id="3821"/>
    <lineage>
        <taxon>Eukaryota</taxon>
        <taxon>Viridiplantae</taxon>
        <taxon>Streptophyta</taxon>
        <taxon>Embryophyta</taxon>
        <taxon>Tracheophyta</taxon>
        <taxon>Spermatophyta</taxon>
        <taxon>Magnoliopsida</taxon>
        <taxon>eudicotyledons</taxon>
        <taxon>Gunneridae</taxon>
        <taxon>Pentapetalae</taxon>
        <taxon>rosids</taxon>
        <taxon>fabids</taxon>
        <taxon>Fabales</taxon>
        <taxon>Fabaceae</taxon>
        <taxon>Papilionoideae</taxon>
        <taxon>50 kb inversion clade</taxon>
        <taxon>NPAAA clade</taxon>
        <taxon>indigoferoid/millettioid clade</taxon>
        <taxon>Phaseoleae</taxon>
        <taxon>Cajanus</taxon>
    </lineage>
</organism>
<dbReference type="FunFam" id="3.40.50.1110:FF:000003">
    <property type="entry name" value="GDSL esterase/lipase APG"/>
    <property type="match status" value="1"/>
</dbReference>